<comment type="caution">
    <text evidence="11">The sequence shown here is derived from an EMBL/GenBank/DDBJ whole genome shotgun (WGS) entry which is preliminary data.</text>
</comment>
<dbReference type="InterPro" id="IPR027417">
    <property type="entry name" value="P-loop_NTPase"/>
</dbReference>
<dbReference type="Pfam" id="PF00005">
    <property type="entry name" value="ABC_tran"/>
    <property type="match status" value="1"/>
</dbReference>
<evidence type="ECO:0000256" key="8">
    <source>
        <dbReference type="ARBA" id="ARBA00023136"/>
    </source>
</evidence>
<dbReference type="PANTHER" id="PTHR48041:SF139">
    <property type="entry name" value="PROTEIN SCARLET"/>
    <property type="match status" value="1"/>
</dbReference>
<feature type="transmembrane region" description="Helical" evidence="9">
    <location>
        <begin position="532"/>
        <end position="553"/>
    </location>
</feature>
<reference evidence="11" key="1">
    <citation type="submission" date="2021-02" db="EMBL/GenBank/DDBJ databases">
        <authorList>
            <person name="Nowell W R."/>
        </authorList>
    </citation>
    <scope>NUCLEOTIDE SEQUENCE</scope>
</reference>
<dbReference type="InterPro" id="IPR050352">
    <property type="entry name" value="ABCG_transporters"/>
</dbReference>
<proteinExistence type="inferred from homology"/>
<dbReference type="GO" id="GO:0005886">
    <property type="term" value="C:plasma membrane"/>
    <property type="evidence" value="ECO:0007669"/>
    <property type="project" value="TreeGrafter"/>
</dbReference>
<feature type="transmembrane region" description="Helical" evidence="9">
    <location>
        <begin position="470"/>
        <end position="495"/>
    </location>
</feature>
<keyword evidence="4 9" id="KW-0812">Transmembrane</keyword>
<comment type="subcellular location">
    <subcellularLocation>
        <location evidence="1">Membrane</location>
        <topology evidence="1">Multi-pass membrane protein</topology>
    </subcellularLocation>
</comment>
<evidence type="ECO:0000256" key="6">
    <source>
        <dbReference type="ARBA" id="ARBA00022840"/>
    </source>
</evidence>
<evidence type="ECO:0000256" key="1">
    <source>
        <dbReference type="ARBA" id="ARBA00004141"/>
    </source>
</evidence>
<evidence type="ECO:0000256" key="4">
    <source>
        <dbReference type="ARBA" id="ARBA00022692"/>
    </source>
</evidence>
<dbReference type="Proteomes" id="UP000663852">
    <property type="component" value="Unassembled WGS sequence"/>
</dbReference>
<sequence length="658" mass="73885">MNAYQKQLIPMKICSPIYTDLDGQLEPSTIFSFKHSHAMKTAIIQKKVLECSALVWSGIGVAKNKQAAQASSGGSLNILADISGIAEAGNILAVMGTSGVGKTTLMNVLSGQYTDNTLTTAGNVYLNGQLTTRTQRQSSNAIGYVEQYEPFIETMTLQEHLIFQAMLRMKPTLDDAERREYVTNVSEQLHLSRCASTVIARLSGGEKKRLAFATVLLTDPHVVLIDEPTSGLDTYMAKSLMNVIRSMAVEQNHAVIVVLHQPTSSMFDQIDTLCLLVQGGRQAYFGSKENAQEFFTTKCGLVASSLDGFIEQLAAPLNPNDHQSTLAQNVAADQYTTSREAQLLLSTIERQSRLNHKASTIFVDESRRAAFGRQMKWLLWRSFNAGRRNPMRTTKLAARLLIMALILGFAFSRLTSNSPDYVRNRNSLLYFFLLVLFESNMTNVLVGIVSERSLVVREYRRRMYSLGAYYLNRLIIDIGYIVITSIPFMAIVVLLTGLHRWVLLMSITVLSIINGCAVASILAALSSTPKMGLLIMTPIQQILATLCGIFINLRSIPFYFKWLQYITYWYYAYTLILTLEWHHEDISLPCDRRCLSEGGETLSQTSNKTCTRTGDNILYQYNVDYHHFNRNIFILSILTIIFHIVAFLIIASRIRRIL</sequence>
<dbReference type="InterPro" id="IPR013525">
    <property type="entry name" value="ABC2_TM"/>
</dbReference>
<keyword evidence="8 9" id="KW-0472">Membrane</keyword>
<feature type="domain" description="ABC transporter" evidence="10">
    <location>
        <begin position="62"/>
        <end position="303"/>
    </location>
</feature>
<dbReference type="PANTHER" id="PTHR48041">
    <property type="entry name" value="ABC TRANSPORTER G FAMILY MEMBER 28"/>
    <property type="match status" value="1"/>
</dbReference>
<dbReference type="Gene3D" id="3.40.50.300">
    <property type="entry name" value="P-loop containing nucleotide triphosphate hydrolases"/>
    <property type="match status" value="1"/>
</dbReference>
<keyword evidence="7 9" id="KW-1133">Transmembrane helix</keyword>
<evidence type="ECO:0000313" key="11">
    <source>
        <dbReference type="EMBL" id="CAF1512305.1"/>
    </source>
</evidence>
<organism evidence="11 12">
    <name type="scientific">Adineta ricciae</name>
    <name type="common">Rotifer</name>
    <dbReference type="NCBI Taxonomy" id="249248"/>
    <lineage>
        <taxon>Eukaryota</taxon>
        <taxon>Metazoa</taxon>
        <taxon>Spiralia</taxon>
        <taxon>Gnathifera</taxon>
        <taxon>Rotifera</taxon>
        <taxon>Eurotatoria</taxon>
        <taxon>Bdelloidea</taxon>
        <taxon>Adinetida</taxon>
        <taxon>Adinetidae</taxon>
        <taxon>Adineta</taxon>
    </lineage>
</organism>
<dbReference type="OrthoDB" id="66620at2759"/>
<dbReference type="InterPro" id="IPR017871">
    <property type="entry name" value="ABC_transporter-like_CS"/>
</dbReference>
<feature type="transmembrane region" description="Helical" evidence="9">
    <location>
        <begin position="501"/>
        <end position="525"/>
    </location>
</feature>
<comment type="similarity">
    <text evidence="2">Belongs to the ABC transporter superfamily. ABCG family. Eye pigment precursor importer (TC 3.A.1.204) subfamily.</text>
</comment>
<dbReference type="EMBL" id="CAJNOJ010000703">
    <property type="protein sequence ID" value="CAF1512305.1"/>
    <property type="molecule type" value="Genomic_DNA"/>
</dbReference>
<accession>A0A815TY53</accession>
<evidence type="ECO:0000313" key="12">
    <source>
        <dbReference type="Proteomes" id="UP000663852"/>
    </source>
</evidence>
<feature type="transmembrane region" description="Helical" evidence="9">
    <location>
        <begin position="396"/>
        <end position="416"/>
    </location>
</feature>
<protein>
    <recommendedName>
        <fullName evidence="10">ABC transporter domain-containing protein</fullName>
    </recommendedName>
</protein>
<keyword evidence="5" id="KW-0547">Nucleotide-binding</keyword>
<dbReference type="GO" id="GO:0140359">
    <property type="term" value="F:ABC-type transporter activity"/>
    <property type="evidence" value="ECO:0007669"/>
    <property type="project" value="InterPro"/>
</dbReference>
<evidence type="ECO:0000256" key="7">
    <source>
        <dbReference type="ARBA" id="ARBA00022989"/>
    </source>
</evidence>
<dbReference type="Pfam" id="PF01061">
    <property type="entry name" value="ABC2_membrane"/>
    <property type="match status" value="1"/>
</dbReference>
<dbReference type="InterPro" id="IPR003593">
    <property type="entry name" value="AAA+_ATPase"/>
</dbReference>
<dbReference type="InterPro" id="IPR003439">
    <property type="entry name" value="ABC_transporter-like_ATP-bd"/>
</dbReference>
<feature type="transmembrane region" description="Helical" evidence="9">
    <location>
        <begin position="632"/>
        <end position="651"/>
    </location>
</feature>
<evidence type="ECO:0000256" key="9">
    <source>
        <dbReference type="SAM" id="Phobius"/>
    </source>
</evidence>
<dbReference type="GO" id="GO:0005524">
    <property type="term" value="F:ATP binding"/>
    <property type="evidence" value="ECO:0007669"/>
    <property type="project" value="UniProtKB-KW"/>
</dbReference>
<evidence type="ECO:0000259" key="10">
    <source>
        <dbReference type="PROSITE" id="PS50893"/>
    </source>
</evidence>
<evidence type="ECO:0000256" key="5">
    <source>
        <dbReference type="ARBA" id="ARBA00022741"/>
    </source>
</evidence>
<name>A0A815TY53_ADIRI</name>
<dbReference type="GO" id="GO:0016887">
    <property type="term" value="F:ATP hydrolysis activity"/>
    <property type="evidence" value="ECO:0007669"/>
    <property type="project" value="InterPro"/>
</dbReference>
<feature type="transmembrane region" description="Helical" evidence="9">
    <location>
        <begin position="428"/>
        <end position="449"/>
    </location>
</feature>
<keyword evidence="6" id="KW-0067">ATP-binding</keyword>
<dbReference type="SUPFAM" id="SSF52540">
    <property type="entry name" value="P-loop containing nucleoside triphosphate hydrolases"/>
    <property type="match status" value="1"/>
</dbReference>
<gene>
    <name evidence="11" type="ORF">EDS130_LOCUS43326</name>
</gene>
<dbReference type="SMART" id="SM00382">
    <property type="entry name" value="AAA"/>
    <property type="match status" value="1"/>
</dbReference>
<evidence type="ECO:0000256" key="3">
    <source>
        <dbReference type="ARBA" id="ARBA00022448"/>
    </source>
</evidence>
<dbReference type="AlphaFoldDB" id="A0A815TY53"/>
<evidence type="ECO:0000256" key="2">
    <source>
        <dbReference type="ARBA" id="ARBA00005814"/>
    </source>
</evidence>
<keyword evidence="3" id="KW-0813">Transport</keyword>
<dbReference type="PROSITE" id="PS50893">
    <property type="entry name" value="ABC_TRANSPORTER_2"/>
    <property type="match status" value="1"/>
</dbReference>
<dbReference type="PROSITE" id="PS00211">
    <property type="entry name" value="ABC_TRANSPORTER_1"/>
    <property type="match status" value="1"/>
</dbReference>